<dbReference type="PANTHER" id="PTHR18945">
    <property type="entry name" value="NEUROTRANSMITTER GATED ION CHANNEL"/>
    <property type="match status" value="1"/>
</dbReference>
<accession>A0A061QFY0</accession>
<dbReference type="InterPro" id="IPR036734">
    <property type="entry name" value="Neur_chan_lig-bd_sf"/>
</dbReference>
<dbReference type="InterPro" id="IPR036719">
    <property type="entry name" value="Neuro-gated_channel_TM_sf"/>
</dbReference>
<keyword evidence="7 11" id="KW-1133">Transmembrane helix</keyword>
<dbReference type="NCBIfam" id="TIGR00860">
    <property type="entry name" value="LIC"/>
    <property type="match status" value="1"/>
</dbReference>
<keyword evidence="6 11" id="KW-0732">Signal</keyword>
<dbReference type="GO" id="GO:0099095">
    <property type="term" value="F:ligand-gated monoatomic anion channel activity"/>
    <property type="evidence" value="ECO:0007669"/>
    <property type="project" value="UniProtKB-ARBA"/>
</dbReference>
<evidence type="ECO:0000256" key="5">
    <source>
        <dbReference type="ARBA" id="ARBA00022692"/>
    </source>
</evidence>
<feature type="chain" id="PRO_5022272428" evidence="11">
    <location>
        <begin position="19"/>
        <end position="401"/>
    </location>
</feature>
<dbReference type="GO" id="GO:0005230">
    <property type="term" value="F:extracellular ligand-gated monoatomic ion channel activity"/>
    <property type="evidence" value="ECO:0007669"/>
    <property type="project" value="InterPro"/>
</dbReference>
<evidence type="ECO:0000256" key="2">
    <source>
        <dbReference type="ARBA" id="ARBA00004236"/>
    </source>
</evidence>
<dbReference type="Gene3D" id="1.20.58.390">
    <property type="entry name" value="Neurotransmitter-gated ion-channel transmembrane domain"/>
    <property type="match status" value="1"/>
</dbReference>
<dbReference type="PRINTS" id="PR00253">
    <property type="entry name" value="GABAARECEPTR"/>
</dbReference>
<evidence type="ECO:0000256" key="1">
    <source>
        <dbReference type="ARBA" id="ARBA00004141"/>
    </source>
</evidence>
<keyword evidence="9 11" id="KW-0472">Membrane</keyword>
<dbReference type="InterPro" id="IPR006029">
    <property type="entry name" value="Neurotrans-gated_channel_TM"/>
</dbReference>
<keyword evidence="4" id="KW-1003">Cell membrane</keyword>
<proteinExistence type="evidence at transcript level"/>
<dbReference type="InterPro" id="IPR006202">
    <property type="entry name" value="Neur_chan_lig-bd"/>
</dbReference>
<dbReference type="AlphaFoldDB" id="A0A061QFY0"/>
<dbReference type="InterPro" id="IPR006028">
    <property type="entry name" value="GABAA/Glycine_rcpt"/>
</dbReference>
<dbReference type="CDD" id="cd19049">
    <property type="entry name" value="LGIC_TM_anion"/>
    <property type="match status" value="1"/>
</dbReference>
<dbReference type="Pfam" id="PF02932">
    <property type="entry name" value="Neur_chan_memb"/>
    <property type="match status" value="1"/>
</dbReference>
<dbReference type="InterPro" id="IPR038050">
    <property type="entry name" value="Neuro_actylchol_rec"/>
</dbReference>
<dbReference type="GO" id="GO:0005254">
    <property type="term" value="F:chloride channel activity"/>
    <property type="evidence" value="ECO:0007669"/>
    <property type="project" value="UniProtKB-ARBA"/>
</dbReference>
<reference evidence="14" key="1">
    <citation type="submission" date="2014-05" db="EMBL/GenBank/DDBJ databases">
        <title>Assembled transcriptome sequences from leg hypodermis of the spider Cupiennius salei.</title>
        <authorList>
            <person name="French A.S."/>
            <person name="Li A.W."/>
            <person name="Meisner S."/>
            <person name="Torkkeli P.H."/>
        </authorList>
    </citation>
    <scope>NUCLEOTIDE SEQUENCE</scope>
    <source>
        <tissue evidence="14">Leg</tissue>
    </source>
</reference>
<feature type="transmembrane region" description="Helical" evidence="11">
    <location>
        <begin position="262"/>
        <end position="284"/>
    </location>
</feature>
<dbReference type="EMBL" id="GBFC01000041">
    <property type="protein sequence ID" value="JAC59297.1"/>
    <property type="molecule type" value="mRNA"/>
</dbReference>
<feature type="domain" description="Neurotransmitter-gated ion-channel transmembrane" evidence="13">
    <location>
        <begin position="239"/>
        <end position="326"/>
    </location>
</feature>
<dbReference type="GO" id="GO:0004888">
    <property type="term" value="F:transmembrane signaling receptor activity"/>
    <property type="evidence" value="ECO:0007669"/>
    <property type="project" value="InterPro"/>
</dbReference>
<evidence type="ECO:0000256" key="10">
    <source>
        <dbReference type="ARBA" id="ARBA00023303"/>
    </source>
</evidence>
<feature type="signal peptide" evidence="11">
    <location>
        <begin position="1"/>
        <end position="18"/>
    </location>
</feature>
<dbReference type="InterPro" id="IPR018000">
    <property type="entry name" value="Neurotransmitter_ion_chnl_CS"/>
</dbReference>
<feature type="domain" description="Neurotransmitter-gated ion-channel ligand-binding" evidence="12">
    <location>
        <begin position="25"/>
        <end position="230"/>
    </location>
</feature>
<keyword evidence="5 11" id="KW-0812">Transmembrane</keyword>
<feature type="transmembrane region" description="Helical" evidence="11">
    <location>
        <begin position="231"/>
        <end position="255"/>
    </location>
</feature>
<evidence type="ECO:0000256" key="9">
    <source>
        <dbReference type="ARBA" id="ARBA00023136"/>
    </source>
</evidence>
<keyword evidence="10 11" id="KW-0407">Ion channel</keyword>
<comment type="subcellular location">
    <subcellularLocation>
        <location evidence="2">Cell membrane</location>
    </subcellularLocation>
    <subcellularLocation>
        <location evidence="1">Membrane</location>
        <topology evidence="1">Multi-pass membrane protein</topology>
    </subcellularLocation>
</comment>
<protein>
    <submittedName>
        <fullName evidence="14">Putative glutamate-activated chloride channel</fullName>
    </submittedName>
</protein>
<evidence type="ECO:0000259" key="13">
    <source>
        <dbReference type="Pfam" id="PF02932"/>
    </source>
</evidence>
<feature type="transmembrane region" description="Helical" evidence="11">
    <location>
        <begin position="296"/>
        <end position="316"/>
    </location>
</feature>
<sequence length="401" mass="46556">MEFLQILVICTSLSLAIGNMVQLQKSTLDKMLRNYDPSLRPHIIGSADSPTQISVNMFISDIFDVSDSKMEYVIQMYLRETWVDPRLRYPDPEGILQSIPLGTFHRIWTPDLFFNERDGKFHNVQRSNRFARIFADGKVSFISRLTLKMHCPMNFKYFPFDRQICSFELESYGFETKDIILRWSDGSPLQVNSKLHISNFILEDFDASYRDKATRYGHGCLTVKLQIKRQYGYFLTQIFIPFLILVAVSWLSLWLDARAVTLRLSLIVILLCMMMLLAVGVQPLLPPASYTKAIDIWIAVCLSLVFACLLQFILVNQLARRERRVRITENHVSKNGGCNTGDIKKISKMKNILEKCSNNHIPISKKIDFLCRVLFPIAFVIFNCIFWFTYIRGRDSRLILK</sequence>
<organism evidence="14">
    <name type="scientific">Cupiennius salei</name>
    <name type="common">American wandering spider</name>
    <dbReference type="NCBI Taxonomy" id="6928"/>
    <lineage>
        <taxon>Eukaryota</taxon>
        <taxon>Metazoa</taxon>
        <taxon>Ecdysozoa</taxon>
        <taxon>Arthropoda</taxon>
        <taxon>Chelicerata</taxon>
        <taxon>Arachnida</taxon>
        <taxon>Araneae</taxon>
        <taxon>Araneomorphae</taxon>
        <taxon>Entelegynae</taxon>
        <taxon>Lycosoidea</taxon>
        <taxon>Ctenidae</taxon>
        <taxon>Cupiennius</taxon>
    </lineage>
</organism>
<gene>
    <name evidence="14" type="primary">CSH_0382</name>
</gene>
<keyword evidence="3 11" id="KW-0813">Transport</keyword>
<evidence type="ECO:0000259" key="12">
    <source>
        <dbReference type="Pfam" id="PF02931"/>
    </source>
</evidence>
<evidence type="ECO:0000256" key="7">
    <source>
        <dbReference type="ARBA" id="ARBA00022989"/>
    </source>
</evidence>
<dbReference type="GO" id="GO:0005886">
    <property type="term" value="C:plasma membrane"/>
    <property type="evidence" value="ECO:0007669"/>
    <property type="project" value="UniProtKB-SubCell"/>
</dbReference>
<feature type="transmembrane region" description="Helical" evidence="11">
    <location>
        <begin position="369"/>
        <end position="391"/>
    </location>
</feature>
<comment type="similarity">
    <text evidence="11">Belongs to the ligand-gated ion channel (TC 1.A.9) family.</text>
</comment>
<evidence type="ECO:0000256" key="4">
    <source>
        <dbReference type="ARBA" id="ARBA00022475"/>
    </source>
</evidence>
<dbReference type="PROSITE" id="PS00236">
    <property type="entry name" value="NEUROTR_ION_CHANNEL"/>
    <property type="match status" value="1"/>
</dbReference>
<dbReference type="SUPFAM" id="SSF63712">
    <property type="entry name" value="Nicotinic receptor ligand binding domain-like"/>
    <property type="match status" value="1"/>
</dbReference>
<dbReference type="SUPFAM" id="SSF90112">
    <property type="entry name" value="Neurotransmitter-gated ion-channel transmembrane pore"/>
    <property type="match status" value="1"/>
</dbReference>
<keyword evidence="8 11" id="KW-0406">Ion transport</keyword>
<dbReference type="InterPro" id="IPR006201">
    <property type="entry name" value="Neur_channel"/>
</dbReference>
<evidence type="ECO:0000256" key="8">
    <source>
        <dbReference type="ARBA" id="ARBA00023065"/>
    </source>
</evidence>
<evidence type="ECO:0000313" key="14">
    <source>
        <dbReference type="EMBL" id="JAC59297.1"/>
    </source>
</evidence>
<evidence type="ECO:0000256" key="11">
    <source>
        <dbReference type="RuleBase" id="RU000687"/>
    </source>
</evidence>
<evidence type="ECO:0000256" key="3">
    <source>
        <dbReference type="ARBA" id="ARBA00022448"/>
    </source>
</evidence>
<dbReference type="PRINTS" id="PR00252">
    <property type="entry name" value="NRIONCHANNEL"/>
</dbReference>
<name>A0A061QFY0_CUPSA</name>
<dbReference type="Gene3D" id="2.70.170.10">
    <property type="entry name" value="Neurotransmitter-gated ion-channel ligand-binding domain"/>
    <property type="match status" value="1"/>
</dbReference>
<dbReference type="Pfam" id="PF02931">
    <property type="entry name" value="Neur_chan_LBD"/>
    <property type="match status" value="1"/>
</dbReference>
<evidence type="ECO:0000256" key="6">
    <source>
        <dbReference type="ARBA" id="ARBA00022729"/>
    </source>
</evidence>